<dbReference type="PANTHER" id="PTHR32196">
    <property type="entry name" value="ABC TRANSPORTER PERMEASE PROTEIN YPHD-RELATED-RELATED"/>
    <property type="match status" value="1"/>
</dbReference>
<dbReference type="RefSeq" id="WP_090475544.1">
    <property type="nucleotide sequence ID" value="NZ_LT629710.1"/>
</dbReference>
<dbReference type="AlphaFoldDB" id="A0A1H0LGS8"/>
<dbReference type="GO" id="GO:0022857">
    <property type="term" value="F:transmembrane transporter activity"/>
    <property type="evidence" value="ECO:0007669"/>
    <property type="project" value="InterPro"/>
</dbReference>
<feature type="transmembrane region" description="Helical" evidence="11">
    <location>
        <begin position="305"/>
        <end position="322"/>
    </location>
</feature>
<dbReference type="OrthoDB" id="3676653at2"/>
<evidence type="ECO:0000256" key="8">
    <source>
        <dbReference type="ARBA" id="ARBA00023136"/>
    </source>
</evidence>
<feature type="transmembrane region" description="Helical" evidence="11">
    <location>
        <begin position="133"/>
        <end position="151"/>
    </location>
</feature>
<name>A0A1H0LGS8_9ACTN</name>
<evidence type="ECO:0000256" key="6">
    <source>
        <dbReference type="ARBA" id="ARBA00022692"/>
    </source>
</evidence>
<keyword evidence="5" id="KW-0997">Cell inner membrane</keyword>
<evidence type="ECO:0000313" key="13">
    <source>
        <dbReference type="Proteomes" id="UP000198741"/>
    </source>
</evidence>
<proteinExistence type="predicted"/>
<keyword evidence="3" id="KW-0813">Transport</keyword>
<dbReference type="STRING" id="1090615.SAMN04515671_1661"/>
<reference evidence="12 13" key="1">
    <citation type="submission" date="2016-10" db="EMBL/GenBank/DDBJ databases">
        <authorList>
            <person name="de Groot N.N."/>
        </authorList>
    </citation>
    <scope>NUCLEOTIDE SEQUENCE [LARGE SCALE GENOMIC DNA]</scope>
    <source>
        <strain evidence="13">P4-7,KCTC 19426,CECT 7604</strain>
    </source>
</reference>
<dbReference type="Proteomes" id="UP000198741">
    <property type="component" value="Chromosome I"/>
</dbReference>
<keyword evidence="7 11" id="KW-1133">Transmembrane helix</keyword>
<comment type="function">
    <text evidence="9">Part of the ABC transporter complex LsrABCD involved in autoinducer 2 (AI-2) import. Probably responsible for the translocation of the substrate across the membrane.</text>
</comment>
<feature type="transmembrane region" description="Helical" evidence="11">
    <location>
        <begin position="98"/>
        <end position="121"/>
    </location>
</feature>
<dbReference type="InterPro" id="IPR001851">
    <property type="entry name" value="ABC_transp_permease"/>
</dbReference>
<organism evidence="12 13">
    <name type="scientific">Nakamurella panacisegetis</name>
    <dbReference type="NCBI Taxonomy" id="1090615"/>
    <lineage>
        <taxon>Bacteria</taxon>
        <taxon>Bacillati</taxon>
        <taxon>Actinomycetota</taxon>
        <taxon>Actinomycetes</taxon>
        <taxon>Nakamurellales</taxon>
        <taxon>Nakamurellaceae</taxon>
        <taxon>Nakamurella</taxon>
    </lineage>
</organism>
<dbReference type="PANTHER" id="PTHR32196:SF29">
    <property type="entry name" value="AUTOINDUCER 2 IMPORT SYSTEM PERMEASE PROTEIN LSRC"/>
    <property type="match status" value="1"/>
</dbReference>
<accession>A0A1H0LGS8</accession>
<feature type="transmembrane region" description="Helical" evidence="11">
    <location>
        <begin position="253"/>
        <end position="270"/>
    </location>
</feature>
<evidence type="ECO:0000256" key="5">
    <source>
        <dbReference type="ARBA" id="ARBA00022519"/>
    </source>
</evidence>
<evidence type="ECO:0000256" key="7">
    <source>
        <dbReference type="ARBA" id="ARBA00022989"/>
    </source>
</evidence>
<sequence length="328" mass="33454">MTTQLTDAGSATSEPRVQWSGAGTPVALAATWLVLIVASALHRSDFLSRETLLSVAFTMAVTGVLAVGQAVVAISGGILDLSVPAALIIPSFAIADLLGAGVSSGIAVVVGVLAGAAWGLLNGLIIVAAKINPIIVTLGSNFVGVGVLYVLQKQAAVPTASGLRRWGQHYLLGLPSIWWPMLVLIVLVGVLLPRTRIGRRTIGVGGNPVAAKARGISLARTRLAVFTFSGACGGVAAVLFSASTPQFVPTDSATFLLPVIAAVIVAGISLSGGRGSLLTLLLSVGLLSTVPTALVFFGLNSNWQIVFQGLILIVAVSIDGQAQKKAKR</sequence>
<evidence type="ECO:0000256" key="10">
    <source>
        <dbReference type="ARBA" id="ARBA00039382"/>
    </source>
</evidence>
<keyword evidence="4" id="KW-1003">Cell membrane</keyword>
<evidence type="ECO:0000256" key="1">
    <source>
        <dbReference type="ARBA" id="ARBA00004651"/>
    </source>
</evidence>
<feature type="transmembrane region" description="Helical" evidence="11">
    <location>
        <begin position="171"/>
        <end position="192"/>
    </location>
</feature>
<dbReference type="EMBL" id="LT629710">
    <property type="protein sequence ID" value="SDO67332.1"/>
    <property type="molecule type" value="Genomic_DNA"/>
</dbReference>
<feature type="transmembrane region" description="Helical" evidence="11">
    <location>
        <begin position="277"/>
        <end position="299"/>
    </location>
</feature>
<dbReference type="Pfam" id="PF02653">
    <property type="entry name" value="BPD_transp_2"/>
    <property type="match status" value="1"/>
</dbReference>
<dbReference type="GO" id="GO:0005886">
    <property type="term" value="C:plasma membrane"/>
    <property type="evidence" value="ECO:0007669"/>
    <property type="project" value="UniProtKB-SubCell"/>
</dbReference>
<evidence type="ECO:0000256" key="11">
    <source>
        <dbReference type="SAM" id="Phobius"/>
    </source>
</evidence>
<evidence type="ECO:0000256" key="3">
    <source>
        <dbReference type="ARBA" id="ARBA00022448"/>
    </source>
</evidence>
<comment type="subcellular location">
    <subcellularLocation>
        <location evidence="1">Cell membrane</location>
        <topology evidence="1">Multi-pass membrane protein</topology>
    </subcellularLocation>
</comment>
<evidence type="ECO:0000256" key="9">
    <source>
        <dbReference type="ARBA" id="ARBA00025439"/>
    </source>
</evidence>
<comment type="subunit">
    <text evidence="2">The complex is composed of two ATP-binding proteins (LsrA), two transmembrane proteins (LsrC and LsrD) and a solute-binding protein (LsrB).</text>
</comment>
<protein>
    <recommendedName>
        <fullName evidence="10">Autoinducer 2 import system permease protein LsrC</fullName>
    </recommendedName>
</protein>
<keyword evidence="6 11" id="KW-0812">Transmembrane</keyword>
<evidence type="ECO:0000256" key="4">
    <source>
        <dbReference type="ARBA" id="ARBA00022475"/>
    </source>
</evidence>
<evidence type="ECO:0000313" key="12">
    <source>
        <dbReference type="EMBL" id="SDO67332.1"/>
    </source>
</evidence>
<dbReference type="CDD" id="cd06579">
    <property type="entry name" value="TM_PBP1_transp_AraH_like"/>
    <property type="match status" value="1"/>
</dbReference>
<feature type="transmembrane region" description="Helical" evidence="11">
    <location>
        <begin position="223"/>
        <end position="241"/>
    </location>
</feature>
<feature type="transmembrane region" description="Helical" evidence="11">
    <location>
        <begin position="53"/>
        <end position="78"/>
    </location>
</feature>
<keyword evidence="8 11" id="KW-0472">Membrane</keyword>
<feature type="transmembrane region" description="Helical" evidence="11">
    <location>
        <begin position="22"/>
        <end position="41"/>
    </location>
</feature>
<evidence type="ECO:0000256" key="2">
    <source>
        <dbReference type="ARBA" id="ARBA00011262"/>
    </source>
</evidence>
<keyword evidence="13" id="KW-1185">Reference proteome</keyword>
<gene>
    <name evidence="12" type="ORF">SAMN04515671_1661</name>
</gene>